<dbReference type="Proteomes" id="UP001527925">
    <property type="component" value="Unassembled WGS sequence"/>
</dbReference>
<protein>
    <submittedName>
        <fullName evidence="2">Uncharacterized protein</fullName>
    </submittedName>
</protein>
<accession>A0ABR4NFM9</accession>
<organism evidence="2 3">
    <name type="scientific">Polyrhizophydium stewartii</name>
    <dbReference type="NCBI Taxonomy" id="2732419"/>
    <lineage>
        <taxon>Eukaryota</taxon>
        <taxon>Fungi</taxon>
        <taxon>Fungi incertae sedis</taxon>
        <taxon>Chytridiomycota</taxon>
        <taxon>Chytridiomycota incertae sedis</taxon>
        <taxon>Chytridiomycetes</taxon>
        <taxon>Rhizophydiales</taxon>
        <taxon>Rhizophydiales incertae sedis</taxon>
        <taxon>Polyrhizophydium</taxon>
    </lineage>
</organism>
<feature type="region of interest" description="Disordered" evidence="1">
    <location>
        <begin position="36"/>
        <end position="57"/>
    </location>
</feature>
<sequence>MGSWLPLVVANPASMAALHAHTLAAAQVLARRGGGGRTAYTAEDHEPGPSTPAEAGSGTITSGSLDIMVSAAWIVRLEALTNGVRRILVCVASKTRLRQILGFFATAEAISEANHRLALLVSDLGVDAGGWWEDEDVNNGCDQDIFHQLLKGIENYTVVESQFLETLEDINHWFVDAQYRIPAKLRPKVKTNLMAAKGIIRSIVQRNPVPEQTWTVRSDAVFMARLTTTKQSDAPNEMPQTAAKAVARIAREFDRASAESVTMPLVRGLGLAGRQAGSAVLLDAALGSNDVNLLLMPDARHPLIARTLCDDMSGKVLLRHPNVLGVLGVCINADMP</sequence>
<keyword evidence="3" id="KW-1185">Reference proteome</keyword>
<comment type="caution">
    <text evidence="2">The sequence shown here is derived from an EMBL/GenBank/DDBJ whole genome shotgun (WGS) entry which is preliminary data.</text>
</comment>
<evidence type="ECO:0000313" key="2">
    <source>
        <dbReference type="EMBL" id="KAL2918259.1"/>
    </source>
</evidence>
<evidence type="ECO:0000313" key="3">
    <source>
        <dbReference type="Proteomes" id="UP001527925"/>
    </source>
</evidence>
<dbReference type="EMBL" id="JADGIZ020000007">
    <property type="protein sequence ID" value="KAL2918259.1"/>
    <property type="molecule type" value="Genomic_DNA"/>
</dbReference>
<name>A0ABR4NFM9_9FUNG</name>
<reference evidence="2 3" key="1">
    <citation type="submission" date="2023-09" db="EMBL/GenBank/DDBJ databases">
        <title>Pangenome analysis of Batrachochytrium dendrobatidis and related Chytrids.</title>
        <authorList>
            <person name="Yacoub M.N."/>
            <person name="Stajich J.E."/>
            <person name="James T.Y."/>
        </authorList>
    </citation>
    <scope>NUCLEOTIDE SEQUENCE [LARGE SCALE GENOMIC DNA]</scope>
    <source>
        <strain evidence="2 3">JEL0888</strain>
    </source>
</reference>
<proteinExistence type="predicted"/>
<evidence type="ECO:0000256" key="1">
    <source>
        <dbReference type="SAM" id="MobiDB-lite"/>
    </source>
</evidence>
<gene>
    <name evidence="2" type="ORF">HK105_202186</name>
</gene>